<comment type="catalytic activity">
    <reaction evidence="12">
        <text>Couples ATP hydrolysis with the unwinding of duplex DNA by translocating in the 3'-5' direction.</text>
        <dbReference type="EC" id="5.6.2.4"/>
    </reaction>
</comment>
<evidence type="ECO:0000256" key="6">
    <source>
        <dbReference type="ARBA" id="ARBA00022806"/>
    </source>
</evidence>
<dbReference type="STRING" id="1489064.WH96_14755"/>
<dbReference type="InterPro" id="IPR027417">
    <property type="entry name" value="P-loop_NTPase"/>
</dbReference>
<evidence type="ECO:0000259" key="14">
    <source>
        <dbReference type="PROSITE" id="PS51194"/>
    </source>
</evidence>
<reference evidence="15 16" key="1">
    <citation type="submission" date="2015-03" db="EMBL/GenBank/DDBJ databases">
        <title>Genome Sequence of Kiloniella spongiae MEBiC09566, isolated from a marine sponge.</title>
        <authorList>
            <person name="Shao Z."/>
            <person name="Wang L."/>
            <person name="Li X."/>
        </authorList>
    </citation>
    <scope>NUCLEOTIDE SEQUENCE [LARGE SCALE GENOMIC DNA]</scope>
    <source>
        <strain evidence="15 16">MEBiC09566</strain>
    </source>
</reference>
<dbReference type="CDD" id="cd17929">
    <property type="entry name" value="DEXHc_priA"/>
    <property type="match status" value="1"/>
</dbReference>
<comment type="catalytic activity">
    <reaction evidence="11 12">
        <text>ATP + H2O = ADP + phosphate + H(+)</text>
        <dbReference type="Rhea" id="RHEA:13065"/>
        <dbReference type="ChEBI" id="CHEBI:15377"/>
        <dbReference type="ChEBI" id="CHEBI:15378"/>
        <dbReference type="ChEBI" id="CHEBI:30616"/>
        <dbReference type="ChEBI" id="CHEBI:43474"/>
        <dbReference type="ChEBI" id="CHEBI:456216"/>
        <dbReference type="EC" id="5.6.2.4"/>
    </reaction>
</comment>
<evidence type="ECO:0000256" key="9">
    <source>
        <dbReference type="ARBA" id="ARBA00023125"/>
    </source>
</evidence>
<evidence type="ECO:0000313" key="16">
    <source>
        <dbReference type="Proteomes" id="UP000035444"/>
    </source>
</evidence>
<evidence type="ECO:0000256" key="5">
    <source>
        <dbReference type="ARBA" id="ARBA00022801"/>
    </source>
</evidence>
<dbReference type="GO" id="GO:0006269">
    <property type="term" value="P:DNA replication, synthesis of primer"/>
    <property type="evidence" value="ECO:0007669"/>
    <property type="project" value="UniProtKB-KW"/>
</dbReference>
<dbReference type="NCBIfam" id="NF004070">
    <property type="entry name" value="PRK05580.2-2"/>
    <property type="match status" value="1"/>
</dbReference>
<evidence type="ECO:0000256" key="2">
    <source>
        <dbReference type="ARBA" id="ARBA00022705"/>
    </source>
</evidence>
<feature type="binding site" evidence="12">
    <location>
        <position position="461"/>
    </location>
    <ligand>
        <name>Zn(2+)</name>
        <dbReference type="ChEBI" id="CHEBI:29105"/>
        <label>2</label>
    </ligand>
</feature>
<dbReference type="InterPro" id="IPR014001">
    <property type="entry name" value="Helicase_ATP-bd"/>
</dbReference>
<dbReference type="SMART" id="SM00490">
    <property type="entry name" value="HELICc"/>
    <property type="match status" value="1"/>
</dbReference>
<evidence type="ECO:0000256" key="11">
    <source>
        <dbReference type="ARBA" id="ARBA00048988"/>
    </source>
</evidence>
<dbReference type="GO" id="GO:0006302">
    <property type="term" value="P:double-strand break repair"/>
    <property type="evidence" value="ECO:0007669"/>
    <property type="project" value="InterPro"/>
</dbReference>
<comment type="function">
    <text evidence="12">Initiates the restart of stalled replication forks, which reloads the replicative helicase on sites other than the origin of replication. Recognizes and binds to abandoned replication forks and remodels them to uncover a helicase loading site. Promotes assembly of the primosome at these replication forks.</text>
</comment>
<dbReference type="OrthoDB" id="9759544at2"/>
<keyword evidence="1 12" id="KW-0639">Primosome</keyword>
<comment type="caution">
    <text evidence="15">The sequence shown here is derived from an EMBL/GenBank/DDBJ whole genome shotgun (WGS) entry which is preliminary data.</text>
</comment>
<sequence length="743" mass="81551">MNKQPLRCRVQVILPIERPYDYLLPYGSDGIQVELEPGQVVMVPVGRRILPGVVWDGVADENVPLKKLKEIAEVSEVPTLREELRKFVEWVANYTLSPQGSVLKMALSVPQALENLVGQKLYRLVTDNPKEEGDADTGKPRLTSARQKVIDVITDSGGWTLADLAREAGVSSSVVKGLEKLGLIESYFDAPDFSFSVPKPDAVGPVLSPDQKAASDDLVSRVQDQAFSTVVLDGVTGSGKTEVYFEAIEAAIKEGRQALVLLPEIALSSQWLDRFKKRFGVAPAEWHSDLTPALRRKTWRAVAAGKAPVVVGARSALMLPYRDLGLIIVDEEHEGSFKQEDGVYYHARDMAVVRAKGCSCPIVLASATPALETMVNVQNGRYERLILPGRHGGAGMPDVELIDLRFDKPERLQSGPGWLSQALRGAIRQTLEAGEQAMLFLNRRGYAPLTLCRTCGHRLQCPHCTAWLVEHRRFRRLQCHHCGFSASLPENCPSCEAEDSLVPCGPGVERIVEEAKLLFPEANVALMASDTMTSPAATKAMVDRIQNREVNLLVGTQVVAKGYHFPFLTLVGVVDADLGLFGGDLRAAERTFQLLHQVAGRAGRAEHKGRVLLQTSDPKHPVMQTLKEGDRDKFLEIEAETRARGHLPPFGRLAAVIVSGPDESELDNFCASLARSIPQIDGAQILGPAPAPLALLRGKFRRRFLIMSKRTIAPQGIARSWLAQLKAPSRIKVIVDIDPYSFL</sequence>
<keyword evidence="6 12" id="KW-0347">Helicase</keyword>
<feature type="binding site" evidence="12">
    <location>
        <position position="452"/>
    </location>
    <ligand>
        <name>Zn(2+)</name>
        <dbReference type="ChEBI" id="CHEBI:29105"/>
        <label>1</label>
    </ligand>
</feature>
<protein>
    <recommendedName>
        <fullName evidence="12">Replication restart protein PriA</fullName>
    </recommendedName>
    <alternativeName>
        <fullName evidence="12">ATP-dependent DNA helicase PriA</fullName>
        <ecNumber evidence="12">5.6.2.4</ecNumber>
    </alternativeName>
    <alternativeName>
        <fullName evidence="12">DNA 3'-5' helicase PriA</fullName>
    </alternativeName>
</protein>
<dbReference type="GO" id="GO:0005524">
    <property type="term" value="F:ATP binding"/>
    <property type="evidence" value="ECO:0007669"/>
    <property type="project" value="UniProtKB-UniRule"/>
</dbReference>
<dbReference type="SMART" id="SM00487">
    <property type="entry name" value="DEXDc"/>
    <property type="match status" value="1"/>
</dbReference>
<dbReference type="EMBL" id="LAQL01000009">
    <property type="protein sequence ID" value="KLN60056.1"/>
    <property type="molecule type" value="Genomic_DNA"/>
</dbReference>
<organism evidence="15 16">
    <name type="scientific">Kiloniella spongiae</name>
    <dbReference type="NCBI Taxonomy" id="1489064"/>
    <lineage>
        <taxon>Bacteria</taxon>
        <taxon>Pseudomonadati</taxon>
        <taxon>Pseudomonadota</taxon>
        <taxon>Alphaproteobacteria</taxon>
        <taxon>Rhodospirillales</taxon>
        <taxon>Kiloniellaceae</taxon>
        <taxon>Kiloniella</taxon>
    </lineage>
</organism>
<keyword evidence="7 12" id="KW-0862">Zinc</keyword>
<feature type="binding site" evidence="12">
    <location>
        <position position="482"/>
    </location>
    <ligand>
        <name>Zn(2+)</name>
        <dbReference type="ChEBI" id="CHEBI:29105"/>
        <label>2</label>
    </ligand>
</feature>
<keyword evidence="2 12" id="KW-0235">DNA replication</keyword>
<keyword evidence="10 12" id="KW-0413">Isomerase</keyword>
<keyword evidence="16" id="KW-1185">Reference proteome</keyword>
<comment type="cofactor">
    <cofactor evidence="12">
        <name>Zn(2+)</name>
        <dbReference type="ChEBI" id="CHEBI:29105"/>
    </cofactor>
    <text evidence="12">Binds 2 zinc ions per subunit.</text>
</comment>
<dbReference type="EC" id="5.6.2.4" evidence="12"/>
<evidence type="ECO:0000256" key="3">
    <source>
        <dbReference type="ARBA" id="ARBA00022723"/>
    </source>
</evidence>
<dbReference type="FunFam" id="3.40.50.300:FF:000489">
    <property type="entry name" value="Primosome assembly protein PriA"/>
    <property type="match status" value="1"/>
</dbReference>
<dbReference type="InterPro" id="IPR041222">
    <property type="entry name" value="PriA_3primeBD"/>
</dbReference>
<dbReference type="AlphaFoldDB" id="A0A0H2MCY5"/>
<dbReference type="InterPro" id="IPR042115">
    <property type="entry name" value="PriA_3primeBD_sf"/>
</dbReference>
<dbReference type="GO" id="GO:0006310">
    <property type="term" value="P:DNA recombination"/>
    <property type="evidence" value="ECO:0007669"/>
    <property type="project" value="InterPro"/>
</dbReference>
<dbReference type="Proteomes" id="UP000035444">
    <property type="component" value="Unassembled WGS sequence"/>
</dbReference>
<dbReference type="SUPFAM" id="SSF52540">
    <property type="entry name" value="P-loop containing nucleoside triphosphate hydrolases"/>
    <property type="match status" value="2"/>
</dbReference>
<keyword evidence="8 12" id="KW-0067">ATP-binding</keyword>
<feature type="binding site" evidence="12">
    <location>
        <position position="479"/>
    </location>
    <ligand>
        <name>Zn(2+)</name>
        <dbReference type="ChEBI" id="CHEBI:29105"/>
        <label>2</label>
    </ligand>
</feature>
<proteinExistence type="inferred from homology"/>
<gene>
    <name evidence="12" type="primary">priA</name>
    <name evidence="15" type="ORF">WH96_14755</name>
</gene>
<dbReference type="PANTHER" id="PTHR30580">
    <property type="entry name" value="PRIMOSOMAL PROTEIN N"/>
    <property type="match status" value="1"/>
</dbReference>
<dbReference type="InterPro" id="IPR005259">
    <property type="entry name" value="PriA"/>
</dbReference>
<dbReference type="GO" id="GO:0043138">
    <property type="term" value="F:3'-5' DNA helicase activity"/>
    <property type="evidence" value="ECO:0007669"/>
    <property type="project" value="UniProtKB-EC"/>
</dbReference>
<keyword evidence="5 12" id="KW-0378">Hydrolase</keyword>
<name>A0A0H2MCY5_9PROT</name>
<feature type="binding site" evidence="12">
    <location>
        <position position="464"/>
    </location>
    <ligand>
        <name>Zn(2+)</name>
        <dbReference type="ChEBI" id="CHEBI:29105"/>
        <label>2</label>
    </ligand>
</feature>
<accession>A0A0H2MCY5</accession>
<evidence type="ECO:0000259" key="13">
    <source>
        <dbReference type="PROSITE" id="PS51192"/>
    </source>
</evidence>
<evidence type="ECO:0000313" key="15">
    <source>
        <dbReference type="EMBL" id="KLN60056.1"/>
    </source>
</evidence>
<dbReference type="Pfam" id="PF17764">
    <property type="entry name" value="PriA_3primeBD"/>
    <property type="match status" value="1"/>
</dbReference>
<evidence type="ECO:0000256" key="1">
    <source>
        <dbReference type="ARBA" id="ARBA00022515"/>
    </source>
</evidence>
<comment type="similarity">
    <text evidence="12">Belongs to the helicase family. PriA subfamily.</text>
</comment>
<feature type="binding site" evidence="12">
    <location>
        <position position="455"/>
    </location>
    <ligand>
        <name>Zn(2+)</name>
        <dbReference type="ChEBI" id="CHEBI:29105"/>
        <label>1</label>
    </ligand>
</feature>
<dbReference type="PANTHER" id="PTHR30580:SF0">
    <property type="entry name" value="PRIMOSOMAL PROTEIN N"/>
    <property type="match status" value="1"/>
</dbReference>
<feature type="domain" description="Helicase ATP-binding" evidence="13">
    <location>
        <begin position="221"/>
        <end position="387"/>
    </location>
</feature>
<dbReference type="NCBIfam" id="TIGR00595">
    <property type="entry name" value="priA"/>
    <property type="match status" value="1"/>
</dbReference>
<dbReference type="InterPro" id="IPR040498">
    <property type="entry name" value="PriA_CRR"/>
</dbReference>
<dbReference type="Pfam" id="PF18319">
    <property type="entry name" value="Zn_ribbon_PriA"/>
    <property type="match status" value="1"/>
</dbReference>
<evidence type="ECO:0000256" key="10">
    <source>
        <dbReference type="ARBA" id="ARBA00023235"/>
    </source>
</evidence>
<dbReference type="GO" id="GO:0003677">
    <property type="term" value="F:DNA binding"/>
    <property type="evidence" value="ECO:0007669"/>
    <property type="project" value="UniProtKB-UniRule"/>
</dbReference>
<keyword evidence="3 12" id="KW-0479">Metal-binding</keyword>
<dbReference type="PROSITE" id="PS51194">
    <property type="entry name" value="HELICASE_CTER"/>
    <property type="match status" value="1"/>
</dbReference>
<evidence type="ECO:0000256" key="4">
    <source>
        <dbReference type="ARBA" id="ARBA00022741"/>
    </source>
</evidence>
<dbReference type="Pfam" id="PF00270">
    <property type="entry name" value="DEAD"/>
    <property type="match status" value="1"/>
</dbReference>
<dbReference type="Gene3D" id="3.40.1440.60">
    <property type="entry name" value="PriA, 3(prime) DNA-binding domain"/>
    <property type="match status" value="1"/>
</dbReference>
<evidence type="ECO:0000256" key="8">
    <source>
        <dbReference type="ARBA" id="ARBA00022840"/>
    </source>
</evidence>
<dbReference type="RefSeq" id="WP_047765054.1">
    <property type="nucleotide sequence ID" value="NZ_LAQL01000009.1"/>
</dbReference>
<dbReference type="GO" id="GO:0008270">
    <property type="term" value="F:zinc ion binding"/>
    <property type="evidence" value="ECO:0007669"/>
    <property type="project" value="UniProtKB-UniRule"/>
</dbReference>
<feature type="binding site" evidence="12">
    <location>
        <position position="495"/>
    </location>
    <ligand>
        <name>Zn(2+)</name>
        <dbReference type="ChEBI" id="CHEBI:29105"/>
        <label>1</label>
    </ligand>
</feature>
<keyword evidence="9 12" id="KW-0238">DNA-binding</keyword>
<dbReference type="Pfam" id="PF18074">
    <property type="entry name" value="PriA_C"/>
    <property type="match status" value="1"/>
</dbReference>
<evidence type="ECO:0000256" key="7">
    <source>
        <dbReference type="ARBA" id="ARBA00022833"/>
    </source>
</evidence>
<dbReference type="InterPro" id="IPR001650">
    <property type="entry name" value="Helicase_C-like"/>
</dbReference>
<evidence type="ECO:0000256" key="12">
    <source>
        <dbReference type="HAMAP-Rule" id="MF_00983"/>
    </source>
</evidence>
<dbReference type="Pfam" id="PF00271">
    <property type="entry name" value="Helicase_C"/>
    <property type="match status" value="1"/>
</dbReference>
<feature type="domain" description="Helicase C-terminal" evidence="14">
    <location>
        <begin position="487"/>
        <end position="645"/>
    </location>
</feature>
<dbReference type="HAMAP" id="MF_00983">
    <property type="entry name" value="PriA"/>
    <property type="match status" value="1"/>
</dbReference>
<dbReference type="InterPro" id="IPR041236">
    <property type="entry name" value="PriA_C"/>
</dbReference>
<feature type="binding site" evidence="12">
    <location>
        <position position="492"/>
    </location>
    <ligand>
        <name>Zn(2+)</name>
        <dbReference type="ChEBI" id="CHEBI:29105"/>
        <label>1</label>
    </ligand>
</feature>
<dbReference type="PROSITE" id="PS51192">
    <property type="entry name" value="HELICASE_ATP_BIND_1"/>
    <property type="match status" value="1"/>
</dbReference>
<dbReference type="GO" id="GO:0006270">
    <property type="term" value="P:DNA replication initiation"/>
    <property type="evidence" value="ECO:0007669"/>
    <property type="project" value="TreeGrafter"/>
</dbReference>
<dbReference type="GO" id="GO:0016887">
    <property type="term" value="F:ATP hydrolysis activity"/>
    <property type="evidence" value="ECO:0007669"/>
    <property type="project" value="RHEA"/>
</dbReference>
<dbReference type="GO" id="GO:1990077">
    <property type="term" value="C:primosome complex"/>
    <property type="evidence" value="ECO:0007669"/>
    <property type="project" value="UniProtKB-UniRule"/>
</dbReference>
<comment type="subunit">
    <text evidence="12">Component of the replication restart primosome.</text>
</comment>
<dbReference type="InterPro" id="IPR011545">
    <property type="entry name" value="DEAD/DEAH_box_helicase_dom"/>
</dbReference>
<dbReference type="Gene3D" id="3.40.50.300">
    <property type="entry name" value="P-loop containing nucleotide triphosphate hydrolases"/>
    <property type="match status" value="2"/>
</dbReference>
<dbReference type="PATRIC" id="fig|1489064.4.peg.4298"/>
<keyword evidence="4 12" id="KW-0547">Nucleotide-binding</keyword>